<feature type="region of interest" description="Disordered" evidence="1">
    <location>
        <begin position="633"/>
        <end position="676"/>
    </location>
</feature>
<reference evidence="2" key="2">
    <citation type="submission" date="2024-10" db="UniProtKB">
        <authorList>
            <consortium name="EnsemblProtists"/>
        </authorList>
    </citation>
    <scope>IDENTIFICATION</scope>
</reference>
<organism evidence="2 3">
    <name type="scientific">Emiliania huxleyi (strain CCMP1516)</name>
    <dbReference type="NCBI Taxonomy" id="280463"/>
    <lineage>
        <taxon>Eukaryota</taxon>
        <taxon>Haptista</taxon>
        <taxon>Haptophyta</taxon>
        <taxon>Prymnesiophyceae</taxon>
        <taxon>Isochrysidales</taxon>
        <taxon>Noelaerhabdaceae</taxon>
        <taxon>Emiliania</taxon>
    </lineage>
</organism>
<dbReference type="AlphaFoldDB" id="A0A0D3JHX6"/>
<feature type="compositionally biased region" description="Low complexity" evidence="1">
    <location>
        <begin position="566"/>
        <end position="577"/>
    </location>
</feature>
<dbReference type="EnsemblProtists" id="EOD23111">
    <property type="protein sequence ID" value="EOD23111"/>
    <property type="gene ID" value="EMIHUDRAFT_447824"/>
</dbReference>
<proteinExistence type="predicted"/>
<dbReference type="GeneID" id="17268658"/>
<dbReference type="HOGENOM" id="CLU_468091_0_0_1"/>
<sequence>MRTLFGFLGRRTPDPPRRQQSGNTSTPEQPRRLRSSPRASSLSVVITEPPPQWEPAPSIGLTAYEALARLAGQIKEKKAGSMSALQTTASEACDEEEANRPPKGSTLSDDDDRASSPEDAARFTWTGEPRWTGPRADPFPSARAEVALLQRLIPGEVLVHENPSADKLSGLLRDCTQLHVACHMRRGSAVFVVTHEPIVLAAPASLERAVLNSLLHARVACPVFCWASRVEDEAARLFGEAAFEFGRFAVTADTKPTTARDGKPARSQKFTLRDPDAAATEAICEVGIRLVPAGVPELYDGTRFPFCLSFELPALASPDEDSDSLARAKMHLRGYLRRTCGLSSFRDSDLEIDRLTAVWRIALFERDGFEITRANGEPGESLVEELRQRYGATHADFELRAVRRGSVLLTIVGAPAAFDLVARDSGFARAGLGGTALNGPVRFVNESEPLTNRLGGMALKEPVRLLALHAQVYGSRVAHAALLCPRRKGEAEGALEGEEEGPTVVVPPLPPGLSSLGYAQQMERVSTAYDALVWQSTGEDLGVGFGEDPEEGLEDNASDRPPSPQSPAALASAAPSALPTASTIPVAAHRLPPLDAGQVESRAQHLAAARRRARWQAARAATRAVTDAAGVFNRLSRRSSAESAAGRASGRRSQEELPPRRSSGAGAQQGWRWRWE</sequence>
<name>A0A0D3JHX6_EMIH1</name>
<dbReference type="PaxDb" id="2903-EOD23111"/>
<evidence type="ECO:0000313" key="2">
    <source>
        <dbReference type="EnsemblProtists" id="EOD23111"/>
    </source>
</evidence>
<evidence type="ECO:0000256" key="1">
    <source>
        <dbReference type="SAM" id="MobiDB-lite"/>
    </source>
</evidence>
<dbReference type="KEGG" id="ehx:EMIHUDRAFT_447824"/>
<reference evidence="3" key="1">
    <citation type="journal article" date="2013" name="Nature">
        <title>Pan genome of the phytoplankton Emiliania underpins its global distribution.</title>
        <authorList>
            <person name="Read B.A."/>
            <person name="Kegel J."/>
            <person name="Klute M.J."/>
            <person name="Kuo A."/>
            <person name="Lefebvre S.C."/>
            <person name="Maumus F."/>
            <person name="Mayer C."/>
            <person name="Miller J."/>
            <person name="Monier A."/>
            <person name="Salamov A."/>
            <person name="Young J."/>
            <person name="Aguilar M."/>
            <person name="Claverie J.M."/>
            <person name="Frickenhaus S."/>
            <person name="Gonzalez K."/>
            <person name="Herman E.K."/>
            <person name="Lin Y.C."/>
            <person name="Napier J."/>
            <person name="Ogata H."/>
            <person name="Sarno A.F."/>
            <person name="Shmutz J."/>
            <person name="Schroeder D."/>
            <person name="de Vargas C."/>
            <person name="Verret F."/>
            <person name="von Dassow P."/>
            <person name="Valentin K."/>
            <person name="Van de Peer Y."/>
            <person name="Wheeler G."/>
            <person name="Dacks J.B."/>
            <person name="Delwiche C.F."/>
            <person name="Dyhrman S.T."/>
            <person name="Glockner G."/>
            <person name="John U."/>
            <person name="Richards T."/>
            <person name="Worden A.Z."/>
            <person name="Zhang X."/>
            <person name="Grigoriev I.V."/>
            <person name="Allen A.E."/>
            <person name="Bidle K."/>
            <person name="Borodovsky M."/>
            <person name="Bowler C."/>
            <person name="Brownlee C."/>
            <person name="Cock J.M."/>
            <person name="Elias M."/>
            <person name="Gladyshev V.N."/>
            <person name="Groth M."/>
            <person name="Guda C."/>
            <person name="Hadaegh A."/>
            <person name="Iglesias-Rodriguez M.D."/>
            <person name="Jenkins J."/>
            <person name="Jones B.M."/>
            <person name="Lawson T."/>
            <person name="Leese F."/>
            <person name="Lindquist E."/>
            <person name="Lobanov A."/>
            <person name="Lomsadze A."/>
            <person name="Malik S.B."/>
            <person name="Marsh M.E."/>
            <person name="Mackinder L."/>
            <person name="Mock T."/>
            <person name="Mueller-Roeber B."/>
            <person name="Pagarete A."/>
            <person name="Parker M."/>
            <person name="Probert I."/>
            <person name="Quesneville H."/>
            <person name="Raines C."/>
            <person name="Rensing S.A."/>
            <person name="Riano-Pachon D.M."/>
            <person name="Richier S."/>
            <person name="Rokitta S."/>
            <person name="Shiraiwa Y."/>
            <person name="Soanes D.M."/>
            <person name="van der Giezen M."/>
            <person name="Wahlund T.M."/>
            <person name="Williams B."/>
            <person name="Wilson W."/>
            <person name="Wolfe G."/>
            <person name="Wurch L.L."/>
        </authorList>
    </citation>
    <scope>NUCLEOTIDE SEQUENCE</scope>
</reference>
<feature type="region of interest" description="Disordered" evidence="1">
    <location>
        <begin position="1"/>
        <end position="57"/>
    </location>
</feature>
<feature type="region of interest" description="Disordered" evidence="1">
    <location>
        <begin position="540"/>
        <end position="577"/>
    </location>
</feature>
<accession>A0A0D3JHX6</accession>
<keyword evidence="3" id="KW-1185">Reference proteome</keyword>
<feature type="compositionally biased region" description="Polar residues" evidence="1">
    <location>
        <begin position="18"/>
        <end position="28"/>
    </location>
</feature>
<feature type="region of interest" description="Disordered" evidence="1">
    <location>
        <begin position="77"/>
        <end position="137"/>
    </location>
</feature>
<dbReference type="RefSeq" id="XP_005775540.1">
    <property type="nucleotide sequence ID" value="XM_005775483.1"/>
</dbReference>
<feature type="compositionally biased region" description="Acidic residues" evidence="1">
    <location>
        <begin position="547"/>
        <end position="556"/>
    </location>
</feature>
<dbReference type="Proteomes" id="UP000013827">
    <property type="component" value="Unassembled WGS sequence"/>
</dbReference>
<protein>
    <submittedName>
        <fullName evidence="2">Uncharacterized protein</fullName>
    </submittedName>
</protein>
<evidence type="ECO:0000313" key="3">
    <source>
        <dbReference type="Proteomes" id="UP000013827"/>
    </source>
</evidence>